<evidence type="ECO:0000313" key="2">
    <source>
        <dbReference type="Proteomes" id="UP000231464"/>
    </source>
</evidence>
<proteinExistence type="predicted"/>
<gene>
    <name evidence="1" type="ORF">COU23_01905</name>
</gene>
<accession>A0A2M6WAL4</accession>
<dbReference type="Proteomes" id="UP000231464">
    <property type="component" value="Unassembled WGS sequence"/>
</dbReference>
<evidence type="ECO:0000313" key="1">
    <source>
        <dbReference type="EMBL" id="PIT89804.1"/>
    </source>
</evidence>
<sequence>MEKSMNQKNKEIIQHSLKLIKHCPVCANKYEDSQLRVLDWVDNGVLIYFMCKYCQSSLLAQISEMPFGVVGSAMLTDLSVSEVIKFRNANAITVDDVLEVYEKLEGSKTMSS</sequence>
<organism evidence="1 2">
    <name type="scientific">Candidatus Kuenenbacteria bacterium CG10_big_fil_rev_8_21_14_0_10_36_11</name>
    <dbReference type="NCBI Taxonomy" id="1974618"/>
    <lineage>
        <taxon>Bacteria</taxon>
        <taxon>Candidatus Kueneniibacteriota</taxon>
    </lineage>
</organism>
<dbReference type="EMBL" id="PFBP01000032">
    <property type="protein sequence ID" value="PIT89804.1"/>
    <property type="molecule type" value="Genomic_DNA"/>
</dbReference>
<comment type="caution">
    <text evidence="1">The sequence shown here is derived from an EMBL/GenBank/DDBJ whole genome shotgun (WGS) entry which is preliminary data.</text>
</comment>
<protein>
    <submittedName>
        <fullName evidence="1">Uncharacterized protein</fullName>
    </submittedName>
</protein>
<name>A0A2M6WAL4_9BACT</name>
<reference evidence="2" key="1">
    <citation type="submission" date="2017-09" db="EMBL/GenBank/DDBJ databases">
        <title>Depth-based differentiation of microbial function through sediment-hosted aquifers and enrichment of novel symbionts in the deep terrestrial subsurface.</title>
        <authorList>
            <person name="Probst A.J."/>
            <person name="Ladd B."/>
            <person name="Jarett J.K."/>
            <person name="Geller-Mcgrath D.E."/>
            <person name="Sieber C.M.K."/>
            <person name="Emerson J.B."/>
            <person name="Anantharaman K."/>
            <person name="Thomas B.C."/>
            <person name="Malmstrom R."/>
            <person name="Stieglmeier M."/>
            <person name="Klingl A."/>
            <person name="Woyke T."/>
            <person name="Ryan C.M."/>
            <person name="Banfield J.F."/>
        </authorList>
    </citation>
    <scope>NUCLEOTIDE SEQUENCE [LARGE SCALE GENOMIC DNA]</scope>
</reference>
<dbReference type="AlphaFoldDB" id="A0A2M6WAL4"/>